<organism evidence="5 6">
    <name type="scientific">Mesoplasma entomophilum</name>
    <dbReference type="NCBI Taxonomy" id="2149"/>
    <lineage>
        <taxon>Bacteria</taxon>
        <taxon>Bacillati</taxon>
        <taxon>Mycoplasmatota</taxon>
        <taxon>Mollicutes</taxon>
        <taxon>Entomoplasmatales</taxon>
        <taxon>Entomoplasmataceae</taxon>
        <taxon>Mesoplasma</taxon>
    </lineage>
</organism>
<dbReference type="GO" id="GO:0008047">
    <property type="term" value="F:enzyme activator activity"/>
    <property type="evidence" value="ECO:0007669"/>
    <property type="project" value="TreeGrafter"/>
</dbReference>
<dbReference type="InterPro" id="IPR032423">
    <property type="entry name" value="AAA_assoc_2"/>
</dbReference>
<dbReference type="GO" id="GO:0000731">
    <property type="term" value="P:DNA synthesis involved in DNA repair"/>
    <property type="evidence" value="ECO:0007669"/>
    <property type="project" value="TreeGrafter"/>
</dbReference>
<dbReference type="Gene3D" id="3.40.50.300">
    <property type="entry name" value="P-loop containing nucleotide triphosphate hydrolases"/>
    <property type="match status" value="1"/>
</dbReference>
<comment type="similarity">
    <text evidence="1">Belongs to the AAA ATPase family. RarA/MGS1/WRNIP1 subfamily.</text>
</comment>
<evidence type="ECO:0000256" key="3">
    <source>
        <dbReference type="ARBA" id="ARBA00022840"/>
    </source>
</evidence>
<dbReference type="Gene3D" id="1.10.3710.10">
    <property type="entry name" value="DNA polymerase III clamp loader subunits, C-terminal domain"/>
    <property type="match status" value="1"/>
</dbReference>
<dbReference type="FunFam" id="1.10.3710.10:FF:000003">
    <property type="entry name" value="ATPase, AAA family protein"/>
    <property type="match status" value="1"/>
</dbReference>
<name>A0A3S5Y0E5_9MOLU</name>
<dbReference type="GO" id="GO:0006261">
    <property type="term" value="P:DNA-templated DNA replication"/>
    <property type="evidence" value="ECO:0007669"/>
    <property type="project" value="TreeGrafter"/>
</dbReference>
<dbReference type="InterPro" id="IPR003959">
    <property type="entry name" value="ATPase_AAA_core"/>
</dbReference>
<dbReference type="Pfam" id="PF16193">
    <property type="entry name" value="AAA_assoc_2"/>
    <property type="match status" value="1"/>
</dbReference>
<sequence length="410" mass="46684">MNTPLAYLLRPTSTSEIIGQENLLKEDGLIKRMISNNFCRSLIFYGPSGVGKTSFAIALANDLKIEYDLFNASYDKKENLTKIIDKAINKERFILIIDEIHRLNRDKQDILLNFMESGNVYLFATTTENPFFTINPAIRSRATILELKRINHEDSFNFVNKLISDKKIDINIKPESLKYLCELNSGDIRSLLNNIELFDSLYKGEEITMDLISTIISQGKNPSGAAGDDFHDLKSALQKSVRGSDVDASLHYFSRLLSIGDYETLMRRMIIMAYEDIGLANPTLPPRVMQACDAFRQIGMPEGIIPLGLVIIEMALSQKSNSALMASSKAFEDVKNGMAYDVPSHLKDNHYKSAIKLNRGVNYLYPHVEEKGWVAQQYLPDEIKNIKYFKPKSNSAYERKLWSLYEEMKK</sequence>
<dbReference type="CDD" id="cd18139">
    <property type="entry name" value="HLD_clamp_RarA"/>
    <property type="match status" value="1"/>
</dbReference>
<dbReference type="PANTHER" id="PTHR13779">
    <property type="entry name" value="WERNER HELICASE-INTERACTING PROTEIN 1 FAMILY MEMBER"/>
    <property type="match status" value="1"/>
</dbReference>
<evidence type="ECO:0000256" key="1">
    <source>
        <dbReference type="ARBA" id="ARBA00008959"/>
    </source>
</evidence>
<evidence type="ECO:0000259" key="4">
    <source>
        <dbReference type="SMART" id="SM00382"/>
    </source>
</evidence>
<keyword evidence="6" id="KW-1185">Reference proteome</keyword>
<dbReference type="Pfam" id="PF12002">
    <property type="entry name" value="MgsA_C"/>
    <property type="match status" value="1"/>
</dbReference>
<dbReference type="RefSeq" id="WP_099651238.1">
    <property type="nucleotide sequence ID" value="NZ_CP024411.1"/>
</dbReference>
<keyword evidence="3" id="KW-0067">ATP-binding</keyword>
<dbReference type="GO" id="GO:0017116">
    <property type="term" value="F:single-stranded DNA helicase activity"/>
    <property type="evidence" value="ECO:0007669"/>
    <property type="project" value="TreeGrafter"/>
</dbReference>
<dbReference type="KEGG" id="ment:CS528_02190"/>
<reference evidence="5 6" key="1">
    <citation type="submission" date="2017-10" db="EMBL/GenBank/DDBJ databases">
        <title>Complete Genome Sequence of Mesoplasma entomophilum.</title>
        <authorList>
            <person name="Knight T.F."/>
            <person name="Citino T."/>
            <person name="Rubinstein R."/>
            <person name="Neuschaefer Z."/>
        </authorList>
    </citation>
    <scope>NUCLEOTIDE SEQUENCE [LARGE SCALE GENOMIC DNA]</scope>
    <source>
        <strain evidence="5 6">TAC</strain>
    </source>
</reference>
<dbReference type="SMART" id="SM00382">
    <property type="entry name" value="AAA"/>
    <property type="match status" value="1"/>
</dbReference>
<dbReference type="Pfam" id="PF00004">
    <property type="entry name" value="AAA"/>
    <property type="match status" value="1"/>
</dbReference>
<dbReference type="InterPro" id="IPR027417">
    <property type="entry name" value="P-loop_NTPase"/>
</dbReference>
<feature type="domain" description="AAA+ ATPase" evidence="4">
    <location>
        <begin position="38"/>
        <end position="151"/>
    </location>
</feature>
<dbReference type="SUPFAM" id="SSF48019">
    <property type="entry name" value="post-AAA+ oligomerization domain-like"/>
    <property type="match status" value="1"/>
</dbReference>
<accession>A0A3S5Y0E5</accession>
<dbReference type="InterPro" id="IPR051314">
    <property type="entry name" value="AAA_ATPase_RarA/MGS1/WRNIP1"/>
</dbReference>
<dbReference type="InterPro" id="IPR003593">
    <property type="entry name" value="AAA+_ATPase"/>
</dbReference>
<evidence type="ECO:0000313" key="5">
    <source>
        <dbReference type="EMBL" id="ATQ35561.1"/>
    </source>
</evidence>
<dbReference type="GO" id="GO:0016887">
    <property type="term" value="F:ATP hydrolysis activity"/>
    <property type="evidence" value="ECO:0007669"/>
    <property type="project" value="InterPro"/>
</dbReference>
<keyword evidence="2" id="KW-0547">Nucleotide-binding</keyword>
<dbReference type="PANTHER" id="PTHR13779:SF7">
    <property type="entry name" value="ATPASE WRNIP1"/>
    <property type="match status" value="1"/>
</dbReference>
<dbReference type="InterPro" id="IPR021886">
    <property type="entry name" value="MgsA_C"/>
</dbReference>
<dbReference type="GO" id="GO:0003677">
    <property type="term" value="F:DNA binding"/>
    <property type="evidence" value="ECO:0007669"/>
    <property type="project" value="InterPro"/>
</dbReference>
<protein>
    <submittedName>
        <fullName evidence="5">AAA family ATPase</fullName>
    </submittedName>
</protein>
<dbReference type="AlphaFoldDB" id="A0A3S5Y0E5"/>
<dbReference type="InterPro" id="IPR008921">
    <property type="entry name" value="DNA_pol3_clamp-load_cplx_C"/>
</dbReference>
<dbReference type="GO" id="GO:0005524">
    <property type="term" value="F:ATP binding"/>
    <property type="evidence" value="ECO:0007669"/>
    <property type="project" value="UniProtKB-KW"/>
</dbReference>
<dbReference type="Proteomes" id="UP000232226">
    <property type="component" value="Chromosome"/>
</dbReference>
<gene>
    <name evidence="5" type="ORF">CS528_02190</name>
</gene>
<dbReference type="EMBL" id="CP024411">
    <property type="protein sequence ID" value="ATQ35561.1"/>
    <property type="molecule type" value="Genomic_DNA"/>
</dbReference>
<evidence type="ECO:0000256" key="2">
    <source>
        <dbReference type="ARBA" id="ARBA00022741"/>
    </source>
</evidence>
<proteinExistence type="inferred from homology"/>
<dbReference type="CDD" id="cd00009">
    <property type="entry name" value="AAA"/>
    <property type="match status" value="1"/>
</dbReference>
<dbReference type="Gene3D" id="1.20.272.10">
    <property type="match status" value="1"/>
</dbReference>
<evidence type="ECO:0000313" key="6">
    <source>
        <dbReference type="Proteomes" id="UP000232226"/>
    </source>
</evidence>
<dbReference type="SUPFAM" id="SSF52540">
    <property type="entry name" value="P-loop containing nucleoside triphosphate hydrolases"/>
    <property type="match status" value="1"/>
</dbReference>